<name>A0ACC1KGQ4_9FUNG</name>
<evidence type="ECO:0000313" key="1">
    <source>
        <dbReference type="EMBL" id="KAJ2789527.1"/>
    </source>
</evidence>
<sequence>MPDPEYLASRREQRERTKFSIWAPSPTASEDEACRMEEDAIIAKLQERIDERNRENTKGSDSDLSSADSR</sequence>
<evidence type="ECO:0000313" key="2">
    <source>
        <dbReference type="Proteomes" id="UP001140066"/>
    </source>
</evidence>
<gene>
    <name evidence="1" type="ORF">GGI18_002353</name>
</gene>
<feature type="non-terminal residue" evidence="1">
    <location>
        <position position="70"/>
    </location>
</feature>
<keyword evidence="2" id="KW-1185">Reference proteome</keyword>
<organism evidence="1 2">
    <name type="scientific">Coemansia linderi</name>
    <dbReference type="NCBI Taxonomy" id="2663919"/>
    <lineage>
        <taxon>Eukaryota</taxon>
        <taxon>Fungi</taxon>
        <taxon>Fungi incertae sedis</taxon>
        <taxon>Zoopagomycota</taxon>
        <taxon>Kickxellomycotina</taxon>
        <taxon>Kickxellomycetes</taxon>
        <taxon>Kickxellales</taxon>
        <taxon>Kickxellaceae</taxon>
        <taxon>Coemansia</taxon>
    </lineage>
</organism>
<comment type="caution">
    <text evidence="1">The sequence shown here is derived from an EMBL/GenBank/DDBJ whole genome shotgun (WGS) entry which is preliminary data.</text>
</comment>
<accession>A0ACC1KGQ4</accession>
<dbReference type="EMBL" id="JANBUK010000554">
    <property type="protein sequence ID" value="KAJ2789527.1"/>
    <property type="molecule type" value="Genomic_DNA"/>
</dbReference>
<proteinExistence type="predicted"/>
<protein>
    <submittedName>
        <fullName evidence="1">Uncharacterized protein</fullName>
    </submittedName>
</protein>
<dbReference type="Proteomes" id="UP001140066">
    <property type="component" value="Unassembled WGS sequence"/>
</dbReference>
<reference evidence="1" key="1">
    <citation type="submission" date="2022-07" db="EMBL/GenBank/DDBJ databases">
        <title>Phylogenomic reconstructions and comparative analyses of Kickxellomycotina fungi.</title>
        <authorList>
            <person name="Reynolds N.K."/>
            <person name="Stajich J.E."/>
            <person name="Barry K."/>
            <person name="Grigoriev I.V."/>
            <person name="Crous P."/>
            <person name="Smith M.E."/>
        </authorList>
    </citation>
    <scope>NUCLEOTIDE SEQUENCE</scope>
    <source>
        <strain evidence="1">BCRC 34191</strain>
    </source>
</reference>